<dbReference type="RefSeq" id="WP_015392542.1">
    <property type="nucleotide sequence ID" value="NC_020291.1"/>
</dbReference>
<keyword evidence="2" id="KW-0808">Transferase</keyword>
<dbReference type="OrthoDB" id="9127144at2"/>
<accession>M1MIS1</accession>
<dbReference type="InterPro" id="IPR000182">
    <property type="entry name" value="GNAT_dom"/>
</dbReference>
<evidence type="ECO:0000313" key="2">
    <source>
        <dbReference type="EMBL" id="AGF56223.1"/>
    </source>
</evidence>
<dbReference type="HOGENOM" id="CLU_105077_2_0_9"/>
<dbReference type="KEGG" id="csr:Cspa_c24580"/>
<dbReference type="CDD" id="cd04301">
    <property type="entry name" value="NAT_SF"/>
    <property type="match status" value="1"/>
</dbReference>
<organism evidence="2 3">
    <name type="scientific">Clostridium saccharoperbutylacetonicum N1-4(HMT)</name>
    <dbReference type="NCBI Taxonomy" id="931276"/>
    <lineage>
        <taxon>Bacteria</taxon>
        <taxon>Bacillati</taxon>
        <taxon>Bacillota</taxon>
        <taxon>Clostridia</taxon>
        <taxon>Eubacteriales</taxon>
        <taxon>Clostridiaceae</taxon>
        <taxon>Clostridium</taxon>
    </lineage>
</organism>
<evidence type="ECO:0000313" key="3">
    <source>
        <dbReference type="Proteomes" id="UP000011728"/>
    </source>
</evidence>
<reference evidence="2 3" key="1">
    <citation type="submission" date="2013-02" db="EMBL/GenBank/DDBJ databases">
        <title>Genome sequence of Clostridium saccharoperbutylacetonicum N1-4(HMT).</title>
        <authorList>
            <person name="Poehlein A."/>
            <person name="Daniel R."/>
        </authorList>
    </citation>
    <scope>NUCLEOTIDE SEQUENCE [LARGE SCALE GENOMIC DNA]</scope>
    <source>
        <strain evidence="3">N1-4(HMT)</strain>
    </source>
</reference>
<dbReference type="Gene3D" id="3.40.630.30">
    <property type="match status" value="1"/>
</dbReference>
<dbReference type="EMBL" id="CP004121">
    <property type="protein sequence ID" value="AGF56223.1"/>
    <property type="molecule type" value="Genomic_DNA"/>
</dbReference>
<gene>
    <name evidence="2" type="ORF">Cspa_c24580</name>
</gene>
<dbReference type="PROSITE" id="PS51186">
    <property type="entry name" value="GNAT"/>
    <property type="match status" value="1"/>
</dbReference>
<name>M1MIS1_9CLOT</name>
<keyword evidence="3" id="KW-1185">Reference proteome</keyword>
<dbReference type="InterPro" id="IPR016181">
    <property type="entry name" value="Acyl_CoA_acyltransferase"/>
</dbReference>
<protein>
    <submittedName>
        <fullName evidence="2">Acetyltransferase, GNAT family</fullName>
    </submittedName>
</protein>
<proteinExistence type="predicted"/>
<dbReference type="Proteomes" id="UP000011728">
    <property type="component" value="Chromosome"/>
</dbReference>
<feature type="domain" description="N-acetyltransferase" evidence="1">
    <location>
        <begin position="2"/>
        <end position="158"/>
    </location>
</feature>
<dbReference type="eggNOG" id="COG0456">
    <property type="taxonomic scope" value="Bacteria"/>
</dbReference>
<dbReference type="SUPFAM" id="SSF55729">
    <property type="entry name" value="Acyl-CoA N-acyltransferases (Nat)"/>
    <property type="match status" value="1"/>
</dbReference>
<dbReference type="STRING" id="36745.CLSAP_22730"/>
<dbReference type="AlphaFoldDB" id="M1MIS1"/>
<dbReference type="Pfam" id="PF13508">
    <property type="entry name" value="Acetyltransf_7"/>
    <property type="match status" value="1"/>
</dbReference>
<dbReference type="GO" id="GO:0016747">
    <property type="term" value="F:acyltransferase activity, transferring groups other than amino-acyl groups"/>
    <property type="evidence" value="ECO:0007669"/>
    <property type="project" value="InterPro"/>
</dbReference>
<evidence type="ECO:0000259" key="1">
    <source>
        <dbReference type="PROSITE" id="PS51186"/>
    </source>
</evidence>
<sequence>MMKIKELNQEEIIKVYNEHMILDFPSEELKPVEVMLNLLKKKIYICYGLYDNEDLLAYAFIVTLKEYMLIDYYAVCEKHRNKGIGSKLLAILKEQCKDYNGIFVEVEKVEEAFEDAEKLIRKRRIEFYERNGFKMTKISIELFKVNFSVMCLYNKKTEESVIYKGLEGIYKEIVKGKLYLDNVKLSLLN</sequence>
<dbReference type="PATRIC" id="fig|931276.5.peg.2463"/>